<dbReference type="RefSeq" id="WP_133733762.1">
    <property type="nucleotide sequence ID" value="NZ_JBHXPO010000001.1"/>
</dbReference>
<evidence type="ECO:0000313" key="2">
    <source>
        <dbReference type="Proteomes" id="UP000295087"/>
    </source>
</evidence>
<sequence>MLVETIPMWTERGTPVLLREILTRFRSNDWRWHVEEFDGIGRFPGGLTWTEFQAEVENGAAVFDWDGIQQFAARDSTEYEIAIASVPGHPAGTSH</sequence>
<evidence type="ECO:0000313" key="1">
    <source>
        <dbReference type="EMBL" id="TDP40998.1"/>
    </source>
</evidence>
<organism evidence="1 2">
    <name type="scientific">Nocardia ignorata</name>
    <dbReference type="NCBI Taxonomy" id="145285"/>
    <lineage>
        <taxon>Bacteria</taxon>
        <taxon>Bacillati</taxon>
        <taxon>Actinomycetota</taxon>
        <taxon>Actinomycetes</taxon>
        <taxon>Mycobacteriales</taxon>
        <taxon>Nocardiaceae</taxon>
        <taxon>Nocardia</taxon>
    </lineage>
</organism>
<gene>
    <name evidence="1" type="ORF">DFR75_10196</name>
</gene>
<reference evidence="1 2" key="1">
    <citation type="submission" date="2019-03" db="EMBL/GenBank/DDBJ databases">
        <title>Genomic Encyclopedia of Type Strains, Phase IV (KMG-IV): sequencing the most valuable type-strain genomes for metagenomic binning, comparative biology and taxonomic classification.</title>
        <authorList>
            <person name="Goeker M."/>
        </authorList>
    </citation>
    <scope>NUCLEOTIDE SEQUENCE [LARGE SCALE GENOMIC DNA]</scope>
    <source>
        <strain evidence="1 2">DSM 44496</strain>
    </source>
</reference>
<accession>A0A4R6PQV5</accession>
<comment type="caution">
    <text evidence="1">The sequence shown here is derived from an EMBL/GenBank/DDBJ whole genome shotgun (WGS) entry which is preliminary data.</text>
</comment>
<protein>
    <submittedName>
        <fullName evidence="1">Uncharacterized protein</fullName>
    </submittedName>
</protein>
<dbReference type="Proteomes" id="UP000295087">
    <property type="component" value="Unassembled WGS sequence"/>
</dbReference>
<proteinExistence type="predicted"/>
<dbReference type="AlphaFoldDB" id="A0A4R6PQV5"/>
<name>A0A4R6PQV5_NOCIG</name>
<keyword evidence="2" id="KW-1185">Reference proteome</keyword>
<dbReference type="EMBL" id="SNXK01000001">
    <property type="protein sequence ID" value="TDP40998.1"/>
    <property type="molecule type" value="Genomic_DNA"/>
</dbReference>